<dbReference type="RefSeq" id="WP_239362360.1">
    <property type="nucleotide sequence ID" value="NZ_JAKREW010000002.1"/>
</dbReference>
<accession>A0ABS9QBT5</accession>
<organism evidence="2 3">
    <name type="scientific">Mesorhizobium retamae</name>
    <dbReference type="NCBI Taxonomy" id="2912854"/>
    <lineage>
        <taxon>Bacteria</taxon>
        <taxon>Pseudomonadati</taxon>
        <taxon>Pseudomonadota</taxon>
        <taxon>Alphaproteobacteria</taxon>
        <taxon>Hyphomicrobiales</taxon>
        <taxon>Phyllobacteriaceae</taxon>
        <taxon>Mesorhizobium</taxon>
    </lineage>
</organism>
<keyword evidence="3" id="KW-1185">Reference proteome</keyword>
<keyword evidence="1" id="KW-0732">Signal</keyword>
<comment type="caution">
    <text evidence="2">The sequence shown here is derived from an EMBL/GenBank/DDBJ whole genome shotgun (WGS) entry which is preliminary data.</text>
</comment>
<feature type="chain" id="PRO_5045568740" evidence="1">
    <location>
        <begin position="20"/>
        <end position="195"/>
    </location>
</feature>
<feature type="signal peptide" evidence="1">
    <location>
        <begin position="1"/>
        <end position="19"/>
    </location>
</feature>
<dbReference type="EMBL" id="JAKREW010000002">
    <property type="protein sequence ID" value="MCG7504276.1"/>
    <property type="molecule type" value="Genomic_DNA"/>
</dbReference>
<proteinExistence type="predicted"/>
<sequence>MRSILIPLLLASFCGDASAGEISSAYTDLVTDKDCLTYAKAGENDGDWADLSCSGYRGYPVLLTYDDARESVFYGFPPVDMTTSWESFVGFNSAGPKVEWRVETSGDVSVPFAAIHRRSVSSGDDGTKKTDVLVVAKVAQMEGRQGCTVALVAAGSPNANEEARKIADEKVRAFTCGKDKRITVGDVPAFGRVDN</sequence>
<evidence type="ECO:0000256" key="1">
    <source>
        <dbReference type="SAM" id="SignalP"/>
    </source>
</evidence>
<name>A0ABS9QBT5_9HYPH</name>
<evidence type="ECO:0000313" key="3">
    <source>
        <dbReference type="Proteomes" id="UP001201701"/>
    </source>
</evidence>
<gene>
    <name evidence="2" type="ORF">L4923_04505</name>
</gene>
<protein>
    <submittedName>
        <fullName evidence="2">Uncharacterized protein</fullName>
    </submittedName>
</protein>
<evidence type="ECO:0000313" key="2">
    <source>
        <dbReference type="EMBL" id="MCG7504276.1"/>
    </source>
</evidence>
<reference evidence="2 3" key="1">
    <citation type="submission" date="2022-02" db="EMBL/GenBank/DDBJ databases">
        <title>Draft genome sequence of Mezorhizobium retamae strain IRAMC:0171 isolated from Retama raetam nodules.</title>
        <authorList>
            <person name="Bengaied R."/>
            <person name="Sbissi I."/>
            <person name="Huber K."/>
            <person name="Ghodbane F."/>
            <person name="Nouioui I."/>
            <person name="Tarhouni M."/>
            <person name="Gtari M."/>
        </authorList>
    </citation>
    <scope>NUCLEOTIDE SEQUENCE [LARGE SCALE GENOMIC DNA]</scope>
    <source>
        <strain evidence="2 3">IRAMC:0171</strain>
    </source>
</reference>
<dbReference type="Proteomes" id="UP001201701">
    <property type="component" value="Unassembled WGS sequence"/>
</dbReference>